<feature type="region of interest" description="Disordered" evidence="2">
    <location>
        <begin position="112"/>
        <end position="150"/>
    </location>
</feature>
<dbReference type="EMBL" id="OV651823">
    <property type="protein sequence ID" value="CAH1101113.1"/>
    <property type="molecule type" value="Genomic_DNA"/>
</dbReference>
<evidence type="ECO:0000256" key="1">
    <source>
        <dbReference type="SAM" id="Coils"/>
    </source>
</evidence>
<feature type="region of interest" description="Disordered" evidence="2">
    <location>
        <begin position="175"/>
        <end position="203"/>
    </location>
</feature>
<feature type="compositionally biased region" description="Basic and acidic residues" evidence="2">
    <location>
        <begin position="131"/>
        <end position="150"/>
    </location>
</feature>
<feature type="region of interest" description="Disordered" evidence="2">
    <location>
        <begin position="736"/>
        <end position="788"/>
    </location>
</feature>
<feature type="compositionally biased region" description="Polar residues" evidence="2">
    <location>
        <begin position="1328"/>
        <end position="1337"/>
    </location>
</feature>
<evidence type="ECO:0000313" key="4">
    <source>
        <dbReference type="Proteomes" id="UP001153636"/>
    </source>
</evidence>
<feature type="compositionally biased region" description="Basic and acidic residues" evidence="2">
    <location>
        <begin position="1436"/>
        <end position="1446"/>
    </location>
</feature>
<feature type="compositionally biased region" description="Basic residues" evidence="2">
    <location>
        <begin position="464"/>
        <end position="474"/>
    </location>
</feature>
<protein>
    <submittedName>
        <fullName evidence="3">Uncharacterized protein</fullName>
    </submittedName>
</protein>
<feature type="compositionally biased region" description="Polar residues" evidence="2">
    <location>
        <begin position="693"/>
        <end position="722"/>
    </location>
</feature>
<feature type="compositionally biased region" description="Basic residues" evidence="2">
    <location>
        <begin position="1243"/>
        <end position="1252"/>
    </location>
</feature>
<sequence length="1956" mass="225620">MKNQNKTAKYKNKTKLTSNVDNKLNDILDRFLITSGVDQLSTKNISKDTKLSNNIEGDDHIFDLTGNEATELTQPKSSSANTRDKHTIIEMVDSDLEITYSGKAKSDTSIIANSSLDDKRKKKKKKKHTHTVPEKSKKQKKDRPVKNDFNLTDKEDNELFFFDLSGNKINDTSTLTCSGKSESDSNIIKKSKKKKRKIKPSSTISAISKKKKKDRLLFNDSQLAAKEDNELFFFDLSGSKTNSNLPQMNIQNNAKPTHFSDKDIEITYSGIDPKQNESKLVRKKKKKKQTEKELHKDDAPATKKKSQSNSEHWSQLQSSSLDLIGLIEEETRKRNRDKISHSDNLVLSPPKKKKKKIQSEPTEVDGIYTGPHFVSTHFSDHDEQISKEKKKKKKVKLEPEVENIETELNFFNNMVSDYTSEIPTRRKRNKKVKSAKIQVEQMEQSIDFFKNMFTDYNKPIPNERKKKSKTKSKKITSNQNNENEHGIAYNTFEEYLNMGQNEDSTFHISPQIPPESDKSVQPHSVNEIDNTVDFSQENVNNLQNKTETAYKKERTISEESFNTLINSIVGDSTPDEENSFNASLNEDSLHDKIEAKKEHRNYISSDFNFDTVLDTLINNLESKENKKENSDNELFEENVEDNALLNNNSLKKSKKIKYSSDALINNVIEEPHVMEKSKDSQEHIKHLTEENKQNPMNFLSHSQDSNSSISKKLKNQKSVSVHTNSYEVIDETEKELHIRKKKKKQKKTGEINQEQIEQNEEVSPSENSNWKIPKKSKKKKDKACSLTEHSADSLINSQIEELYMKNRKKDLVEENRQNSTHILNRSQDSDSSISKKSQKQKYSSVDPNSIKETEQLRAKKNKKSGDVKQEQNEKELTEEIEAYDTHLNSDCSASNKSKKKKDRTFFLTEHSSDALTNSRIEELYVKKKSKGSQQSNKDSTEENLQNFLQALNILQDTESKLSKKSKKQNSDTVDPNSSNTIEKSQETGVKNEIENRDEKKQRNEKLTEEIEACDTHVSPNEVFSDCSTPKKSKKKKTPHNSSIEEIQLELQNSQETEINSQNEAHLSPNDMINLSQNSENSPQKSKKKKTSHKSSIEETNSYSQETVINSQNEAHLSLNEVFNLLQNSEDSTQKKSKKKKTPHNSFLEETDAGLQNNQETVIDNDNKNETHFSLNEVFNISQNNDGNVSKNSKKKKVENSASEETESVSPYSQETVINSPNRVHLSLNEILNFSQNSNDSTPKKSKKKKTHHNSSFEEPESDIRYSQETVINENEAHLSQNDDNIPKKSNKKTSHKSSNEETEAELGNSQDSVINRPNEVHLPLNEVLNISQNNDNNTPKKSSKKKTSIEETESGLRNMEETVINSPNEVHLSLKEVLNLSLNSDSIISNESKKKTNEEIIQETVRDIFPSSEEGTLENMKTFLEKDFKRVSRERSILSEETKQDSGYEDSDNITKSKKKTISQSNEEKKNYSNTETNQLGSEKLLNTDSEDTGGERTLKRKKCGDSETDKQTITKKCKMDHVNNSVNIDDTDKNSKTHKLNVDDVFSDDIEEESSNKIKRRMVQTRRSSSYVSDRGDVIKSKKIRRTRSLSERSASDSDSNLNVTGYDVYDLTEEELHILRTLSIQLPFEDRIPPLHMIQRASKPTAQDVANAKIINAKFGSFTKDEDAQIIKNWKRFLKIHKLNVRPFVFFKFRRHWNFLEKIKFLQFLAHKLNDRMPFRVHARFKTIFESKEVKKGRYTFDEDKKIIEFMHKTLSTKPFYELGILLNRPATSVQMRYAHLTSDKNKSPIKWTTYMSERMVKAMMEIVKTENVKDLEHYVFKEAEWKQLSEILDNIPPRKLQRAWKITIHSRLFMKGTKQDIERQLINMMIENGEDDFRAISWQNYADQFRGVTARKLNDTFRILVRNVPKKLKTDLKSTLEYISLHLGEFGTSHLQYRYRLKNGKLVCKERKN</sequence>
<name>A0A9P0CJA6_9CUCU</name>
<feature type="compositionally biased region" description="Basic and acidic residues" evidence="2">
    <location>
        <begin position="290"/>
        <end position="301"/>
    </location>
</feature>
<feature type="region of interest" description="Disordered" evidence="2">
    <location>
        <begin position="1436"/>
        <end position="1512"/>
    </location>
</feature>
<feature type="region of interest" description="Disordered" evidence="2">
    <location>
        <begin position="690"/>
        <end position="722"/>
    </location>
</feature>
<feature type="region of interest" description="Disordered" evidence="2">
    <location>
        <begin position="268"/>
        <end position="316"/>
    </location>
</feature>
<feature type="compositionally biased region" description="Polar residues" evidence="2">
    <location>
        <begin position="1472"/>
        <end position="1488"/>
    </location>
</feature>
<gene>
    <name evidence="3" type="ORF">PSYICH_LOCUS2866</name>
</gene>
<feature type="region of interest" description="Disordered" evidence="2">
    <location>
        <begin position="959"/>
        <end position="1005"/>
    </location>
</feature>
<accession>A0A9P0CJA6</accession>
<feature type="region of interest" description="Disordered" evidence="2">
    <location>
        <begin position="1019"/>
        <end position="1042"/>
    </location>
</feature>
<keyword evidence="4" id="KW-1185">Reference proteome</keyword>
<organism evidence="3 4">
    <name type="scientific">Psylliodes chrysocephalus</name>
    <dbReference type="NCBI Taxonomy" id="3402493"/>
    <lineage>
        <taxon>Eukaryota</taxon>
        <taxon>Metazoa</taxon>
        <taxon>Ecdysozoa</taxon>
        <taxon>Arthropoda</taxon>
        <taxon>Hexapoda</taxon>
        <taxon>Insecta</taxon>
        <taxon>Pterygota</taxon>
        <taxon>Neoptera</taxon>
        <taxon>Endopterygota</taxon>
        <taxon>Coleoptera</taxon>
        <taxon>Polyphaga</taxon>
        <taxon>Cucujiformia</taxon>
        <taxon>Chrysomeloidea</taxon>
        <taxon>Chrysomelidae</taxon>
        <taxon>Galerucinae</taxon>
        <taxon>Alticini</taxon>
        <taxon>Psylliodes</taxon>
    </lineage>
</organism>
<feature type="compositionally biased region" description="Basic residues" evidence="2">
    <location>
        <begin position="189"/>
        <end position="199"/>
    </location>
</feature>
<dbReference type="OrthoDB" id="5812619at2759"/>
<reference evidence="3" key="1">
    <citation type="submission" date="2022-01" db="EMBL/GenBank/DDBJ databases">
        <authorList>
            <person name="King R."/>
        </authorList>
    </citation>
    <scope>NUCLEOTIDE SEQUENCE</scope>
</reference>
<evidence type="ECO:0000256" key="2">
    <source>
        <dbReference type="SAM" id="MobiDB-lite"/>
    </source>
</evidence>
<feature type="compositionally biased region" description="Polar residues" evidence="2">
    <location>
        <begin position="970"/>
        <end position="982"/>
    </location>
</feature>
<proteinExistence type="predicted"/>
<feature type="compositionally biased region" description="Polar residues" evidence="2">
    <location>
        <begin position="1068"/>
        <end position="1077"/>
    </location>
</feature>
<feature type="region of interest" description="Disordered" evidence="2">
    <location>
        <begin position="817"/>
        <end position="901"/>
    </location>
</feature>
<feature type="compositionally biased region" description="Basic residues" evidence="2">
    <location>
        <begin position="120"/>
        <end position="130"/>
    </location>
</feature>
<feature type="region of interest" description="Disordered" evidence="2">
    <location>
        <begin position="1327"/>
        <end position="1357"/>
    </location>
</feature>
<feature type="region of interest" description="Disordered" evidence="2">
    <location>
        <begin position="1068"/>
        <end position="1105"/>
    </location>
</feature>
<feature type="compositionally biased region" description="Low complexity" evidence="2">
    <location>
        <begin position="829"/>
        <end position="846"/>
    </location>
</feature>
<feature type="compositionally biased region" description="Polar residues" evidence="2">
    <location>
        <begin position="886"/>
        <end position="895"/>
    </location>
</feature>
<feature type="compositionally biased region" description="Basic and acidic residues" evidence="2">
    <location>
        <begin position="849"/>
        <end position="877"/>
    </location>
</feature>
<feature type="compositionally biased region" description="Polar residues" evidence="2">
    <location>
        <begin position="307"/>
        <end position="316"/>
    </location>
</feature>
<feature type="coiled-coil region" evidence="1">
    <location>
        <begin position="613"/>
        <end position="640"/>
    </location>
</feature>
<feature type="region of interest" description="Disordered" evidence="2">
    <location>
        <begin position="1128"/>
        <end position="1158"/>
    </location>
</feature>
<feature type="coiled-coil region" evidence="1">
    <location>
        <begin position="401"/>
        <end position="452"/>
    </location>
</feature>
<feature type="region of interest" description="Disordered" evidence="2">
    <location>
        <begin position="1276"/>
        <end position="1314"/>
    </location>
</feature>
<feature type="compositionally biased region" description="Basic and acidic residues" evidence="2">
    <location>
        <begin position="983"/>
        <end position="1005"/>
    </location>
</feature>
<keyword evidence="1" id="KW-0175">Coiled coil</keyword>
<feature type="compositionally biased region" description="Basic residues" evidence="2">
    <location>
        <begin position="737"/>
        <end position="746"/>
    </location>
</feature>
<feature type="compositionally biased region" description="Basic and acidic residues" evidence="2">
    <location>
        <begin position="1494"/>
        <end position="1512"/>
    </location>
</feature>
<feature type="region of interest" description="Disordered" evidence="2">
    <location>
        <begin position="1233"/>
        <end position="1264"/>
    </location>
</feature>
<feature type="compositionally biased region" description="Polar residues" evidence="2">
    <location>
        <begin position="1207"/>
        <end position="1219"/>
    </location>
</feature>
<evidence type="ECO:0000313" key="3">
    <source>
        <dbReference type="EMBL" id="CAH1101113.1"/>
    </source>
</evidence>
<feature type="region of interest" description="Disordered" evidence="2">
    <location>
        <begin position="334"/>
        <end position="370"/>
    </location>
</feature>
<dbReference type="Proteomes" id="UP001153636">
    <property type="component" value="Chromosome 11"/>
</dbReference>
<feature type="region of interest" description="Disordered" evidence="2">
    <location>
        <begin position="1178"/>
        <end position="1219"/>
    </location>
</feature>
<feature type="compositionally biased region" description="Basic residues" evidence="2">
    <location>
        <begin position="772"/>
        <end position="781"/>
    </location>
</feature>
<feature type="region of interest" description="Disordered" evidence="2">
    <location>
        <begin position="458"/>
        <end position="479"/>
    </location>
</feature>